<gene>
    <name evidence="10" type="ORF">SAMN04487996_10226</name>
</gene>
<name>A0A1G6WZD5_9BACT</name>
<dbReference type="Pfam" id="PF14322">
    <property type="entry name" value="SusD-like_3"/>
    <property type="match status" value="1"/>
</dbReference>
<evidence type="ECO:0000256" key="1">
    <source>
        <dbReference type="ARBA" id="ARBA00004442"/>
    </source>
</evidence>
<evidence type="ECO:0000313" key="10">
    <source>
        <dbReference type="EMBL" id="SDD71248.1"/>
    </source>
</evidence>
<dbReference type="AlphaFoldDB" id="A0A1G6WZD5"/>
<keyword evidence="5" id="KW-0998">Cell outer membrane</keyword>
<evidence type="ECO:0000256" key="2">
    <source>
        <dbReference type="ARBA" id="ARBA00006275"/>
    </source>
</evidence>
<evidence type="ECO:0000256" key="5">
    <source>
        <dbReference type="ARBA" id="ARBA00023237"/>
    </source>
</evidence>
<keyword evidence="4" id="KW-0472">Membrane</keyword>
<keyword evidence="3 7" id="KW-0732">Signal</keyword>
<dbReference type="OrthoDB" id="636214at2"/>
<evidence type="ECO:0000313" key="11">
    <source>
        <dbReference type="Proteomes" id="UP000198748"/>
    </source>
</evidence>
<dbReference type="Proteomes" id="UP000198748">
    <property type="component" value="Unassembled WGS sequence"/>
</dbReference>
<feature type="chain" id="PRO_5011443476" evidence="7">
    <location>
        <begin position="22"/>
        <end position="513"/>
    </location>
</feature>
<dbReference type="RefSeq" id="WP_090146375.1">
    <property type="nucleotide sequence ID" value="NZ_FNAN01000002.1"/>
</dbReference>
<evidence type="ECO:0000259" key="8">
    <source>
        <dbReference type="Pfam" id="PF07980"/>
    </source>
</evidence>
<evidence type="ECO:0000256" key="3">
    <source>
        <dbReference type="ARBA" id="ARBA00022729"/>
    </source>
</evidence>
<dbReference type="PROSITE" id="PS51257">
    <property type="entry name" value="PROKAR_LIPOPROTEIN"/>
    <property type="match status" value="1"/>
</dbReference>
<protein>
    <submittedName>
        <fullName evidence="10">Starch-binding associating with outer membrane</fullName>
    </submittedName>
</protein>
<keyword evidence="11" id="KW-1185">Reference proteome</keyword>
<evidence type="ECO:0000256" key="6">
    <source>
        <dbReference type="SAM" id="MobiDB-lite"/>
    </source>
</evidence>
<dbReference type="InterPro" id="IPR033985">
    <property type="entry name" value="SusD-like_N"/>
</dbReference>
<dbReference type="SUPFAM" id="SSF48452">
    <property type="entry name" value="TPR-like"/>
    <property type="match status" value="1"/>
</dbReference>
<feature type="domain" description="RagB/SusD" evidence="8">
    <location>
        <begin position="355"/>
        <end position="513"/>
    </location>
</feature>
<feature type="domain" description="SusD-like N-terminal" evidence="9">
    <location>
        <begin position="26"/>
        <end position="231"/>
    </location>
</feature>
<comment type="similarity">
    <text evidence="2">Belongs to the SusD family.</text>
</comment>
<dbReference type="EMBL" id="FNAN01000002">
    <property type="protein sequence ID" value="SDD71248.1"/>
    <property type="molecule type" value="Genomic_DNA"/>
</dbReference>
<dbReference type="InterPro" id="IPR012944">
    <property type="entry name" value="SusD_RagB_dom"/>
</dbReference>
<feature type="signal peptide" evidence="7">
    <location>
        <begin position="1"/>
        <end position="21"/>
    </location>
</feature>
<reference evidence="11" key="1">
    <citation type="submission" date="2016-10" db="EMBL/GenBank/DDBJ databases">
        <authorList>
            <person name="Varghese N."/>
            <person name="Submissions S."/>
        </authorList>
    </citation>
    <scope>NUCLEOTIDE SEQUENCE [LARGE SCALE GENOMIC DNA]</scope>
    <source>
        <strain evidence="11">DSM 25329</strain>
    </source>
</reference>
<evidence type="ECO:0000259" key="9">
    <source>
        <dbReference type="Pfam" id="PF14322"/>
    </source>
</evidence>
<dbReference type="Gene3D" id="1.25.40.390">
    <property type="match status" value="1"/>
</dbReference>
<evidence type="ECO:0000256" key="4">
    <source>
        <dbReference type="ARBA" id="ARBA00023136"/>
    </source>
</evidence>
<accession>A0A1G6WZD5</accession>
<dbReference type="STRING" id="659014.SAMN04487996_10226"/>
<proteinExistence type="inferred from homology"/>
<comment type="subcellular location">
    <subcellularLocation>
        <location evidence="1">Cell outer membrane</location>
    </subcellularLocation>
</comment>
<dbReference type="GO" id="GO:0009279">
    <property type="term" value="C:cell outer membrane"/>
    <property type="evidence" value="ECO:0007669"/>
    <property type="project" value="UniProtKB-SubCell"/>
</dbReference>
<dbReference type="Pfam" id="PF07980">
    <property type="entry name" value="SusD_RagB"/>
    <property type="match status" value="1"/>
</dbReference>
<evidence type="ECO:0000256" key="7">
    <source>
        <dbReference type="SAM" id="SignalP"/>
    </source>
</evidence>
<feature type="region of interest" description="Disordered" evidence="6">
    <location>
        <begin position="68"/>
        <end position="88"/>
    </location>
</feature>
<dbReference type="InterPro" id="IPR011990">
    <property type="entry name" value="TPR-like_helical_dom_sf"/>
</dbReference>
<organism evidence="10 11">
    <name type="scientific">Dyadobacter soli</name>
    <dbReference type="NCBI Taxonomy" id="659014"/>
    <lineage>
        <taxon>Bacteria</taxon>
        <taxon>Pseudomonadati</taxon>
        <taxon>Bacteroidota</taxon>
        <taxon>Cytophagia</taxon>
        <taxon>Cytophagales</taxon>
        <taxon>Spirosomataceae</taxon>
        <taxon>Dyadobacter</taxon>
    </lineage>
</organism>
<sequence length="513" mass="57584">MIKRKYIFNTLFSAFGLVALAGCSNDFLDQENPNAVSAPTFYRTPDDVALAVNGIYNSLRDGNGIGENSGLFSEERSDNTGRNDNQSNAGEPFQFNDFSLLPSNTNLKNHWLQLFQMVTRCNQVLAGIERVTFTDNNLKEQYKGEAKFIRALTYFHLVRKWGDVPLVTKELLSTDEVTAATFREKQDVVYNQIAQDLKDAVASTLPDKQTANTKGKVTKAAANALLGQVYLTMAATLDAANRTANLNEAKKYLTASYELRSFGELKEVPYADVFDVAKKSTNAEIIFQVVNKQGDINFSSSIARNNQAKGETINSLFASSGSGGNVTPDLVLDYEEGDARKDFSIKYANDPIVKDYFITKYRDASSAATTNGYGGNDWILIRYADVILMLAEVHMQLGDEPTAITFLDQVRERAGLPKYAVSKANADYAAKYPTLKLAILHERRVELAFENHRWFDLLRFFTTDELVAYFKSKKQENFGIAKLSNFGKKDRYYPIPFDETKLNPEKMYQNEGY</sequence>
<dbReference type="CDD" id="cd08977">
    <property type="entry name" value="SusD"/>
    <property type="match status" value="1"/>
</dbReference>